<accession>A0ABS7VK75</accession>
<evidence type="ECO:0000313" key="3">
    <source>
        <dbReference type="Proteomes" id="UP000704176"/>
    </source>
</evidence>
<reference evidence="2 3" key="1">
    <citation type="submission" date="2021-09" db="EMBL/GenBank/DDBJ databases">
        <title>The complete genome sequence of a new microorganism.</title>
        <authorList>
            <person name="Zi Z."/>
        </authorList>
    </citation>
    <scope>NUCLEOTIDE SEQUENCE [LARGE SCALE GENOMIC DNA]</scope>
    <source>
        <strain evidence="2 3">WGZ8</strain>
    </source>
</reference>
<name>A0ABS7VK75_9HYPH</name>
<dbReference type="EMBL" id="JAIRBM010000003">
    <property type="protein sequence ID" value="MBZ6075535.1"/>
    <property type="molecule type" value="Genomic_DNA"/>
</dbReference>
<dbReference type="InterPro" id="IPR036249">
    <property type="entry name" value="Thioredoxin-like_sf"/>
</dbReference>
<dbReference type="PANTHER" id="PTHR12151">
    <property type="entry name" value="ELECTRON TRANSPORT PROTIN SCO1/SENC FAMILY MEMBER"/>
    <property type="match status" value="1"/>
</dbReference>
<proteinExistence type="inferred from homology"/>
<dbReference type="CDD" id="cd02968">
    <property type="entry name" value="SCO"/>
    <property type="match status" value="1"/>
</dbReference>
<evidence type="ECO:0000313" key="2">
    <source>
        <dbReference type="EMBL" id="MBZ6075535.1"/>
    </source>
</evidence>
<dbReference type="Gene3D" id="3.40.30.10">
    <property type="entry name" value="Glutaredoxin"/>
    <property type="match status" value="1"/>
</dbReference>
<dbReference type="SUPFAM" id="SSF52833">
    <property type="entry name" value="Thioredoxin-like"/>
    <property type="match status" value="1"/>
</dbReference>
<comment type="caution">
    <text evidence="2">The sequence shown here is derived from an EMBL/GenBank/DDBJ whole genome shotgun (WGS) entry which is preliminary data.</text>
</comment>
<protein>
    <submittedName>
        <fullName evidence="2">SCO family protein</fullName>
    </submittedName>
</protein>
<dbReference type="InterPro" id="IPR003782">
    <property type="entry name" value="SCO1/SenC"/>
</dbReference>
<sequence>MVLKRSLLLPLSVFLTAAVVLLGTLLLVLPEPKPAGSATRVPIGGPFQLTSQDGKPFSSDSLKGKPFAIFFGFTHCPEVCPTTLYDLTQDLEAMGKNADRLNVVFVTVDPEQDTPELMKTYLSSFDPRIIGLSGTPEQIAATAKAYKVFYEKVPTDSGYTMNHTATIFLMDSKGDFYGSSNFQEPQETRRTKLNNLVKNG</sequence>
<comment type="similarity">
    <text evidence="1">Belongs to the SCO1/2 family.</text>
</comment>
<dbReference type="PANTHER" id="PTHR12151:SF25">
    <property type="entry name" value="LINALOOL DEHYDRATASE_ISOMERASE DOMAIN-CONTAINING PROTEIN"/>
    <property type="match status" value="1"/>
</dbReference>
<organism evidence="2 3">
    <name type="scientific">Microvirga puerhi</name>
    <dbReference type="NCBI Taxonomy" id="2876078"/>
    <lineage>
        <taxon>Bacteria</taxon>
        <taxon>Pseudomonadati</taxon>
        <taxon>Pseudomonadota</taxon>
        <taxon>Alphaproteobacteria</taxon>
        <taxon>Hyphomicrobiales</taxon>
        <taxon>Methylobacteriaceae</taxon>
        <taxon>Microvirga</taxon>
    </lineage>
</organism>
<gene>
    <name evidence="2" type="ORF">K9B37_04415</name>
</gene>
<evidence type="ECO:0000256" key="1">
    <source>
        <dbReference type="ARBA" id="ARBA00010996"/>
    </source>
</evidence>
<dbReference type="Proteomes" id="UP000704176">
    <property type="component" value="Unassembled WGS sequence"/>
</dbReference>
<dbReference type="RefSeq" id="WP_224311608.1">
    <property type="nucleotide sequence ID" value="NZ_JAIRBM010000003.1"/>
</dbReference>
<keyword evidence="3" id="KW-1185">Reference proteome</keyword>
<dbReference type="Pfam" id="PF02630">
    <property type="entry name" value="SCO1-SenC"/>
    <property type="match status" value="1"/>
</dbReference>